<dbReference type="EMBL" id="CAJVPP010003950">
    <property type="protein sequence ID" value="CAG8640820.1"/>
    <property type="molecule type" value="Genomic_DNA"/>
</dbReference>
<dbReference type="InterPro" id="IPR032675">
    <property type="entry name" value="LRR_dom_sf"/>
</dbReference>
<dbReference type="Proteomes" id="UP000789375">
    <property type="component" value="Unassembled WGS sequence"/>
</dbReference>
<proteinExistence type="predicted"/>
<evidence type="ECO:0000313" key="2">
    <source>
        <dbReference type="Proteomes" id="UP000789375"/>
    </source>
</evidence>
<name>A0A9N9DHS0_FUNMO</name>
<gene>
    <name evidence="1" type="ORF">FMOSSE_LOCUS10977</name>
</gene>
<accession>A0A9N9DHS0</accession>
<dbReference type="Gene3D" id="3.80.10.10">
    <property type="entry name" value="Ribonuclease Inhibitor"/>
    <property type="match status" value="1"/>
</dbReference>
<evidence type="ECO:0000313" key="1">
    <source>
        <dbReference type="EMBL" id="CAG8640820.1"/>
    </source>
</evidence>
<dbReference type="AlphaFoldDB" id="A0A9N9DHS0"/>
<dbReference type="SUPFAM" id="SSF52047">
    <property type="entry name" value="RNI-like"/>
    <property type="match status" value="1"/>
</dbReference>
<comment type="caution">
    <text evidence="1">The sequence shown here is derived from an EMBL/GenBank/DDBJ whole genome shotgun (WGS) entry which is preliminary data.</text>
</comment>
<organism evidence="1 2">
    <name type="scientific">Funneliformis mosseae</name>
    <name type="common">Endomycorrhizal fungus</name>
    <name type="synonym">Glomus mosseae</name>
    <dbReference type="NCBI Taxonomy" id="27381"/>
    <lineage>
        <taxon>Eukaryota</taxon>
        <taxon>Fungi</taxon>
        <taxon>Fungi incertae sedis</taxon>
        <taxon>Mucoromycota</taxon>
        <taxon>Glomeromycotina</taxon>
        <taxon>Glomeromycetes</taxon>
        <taxon>Glomerales</taxon>
        <taxon>Glomeraceae</taxon>
        <taxon>Funneliformis</taxon>
    </lineage>
</organism>
<keyword evidence="2" id="KW-1185">Reference proteome</keyword>
<reference evidence="1" key="1">
    <citation type="submission" date="2021-06" db="EMBL/GenBank/DDBJ databases">
        <authorList>
            <person name="Kallberg Y."/>
            <person name="Tangrot J."/>
            <person name="Rosling A."/>
        </authorList>
    </citation>
    <scope>NUCLEOTIDE SEQUENCE</scope>
    <source>
        <strain evidence="1">87-6 pot B 2015</strain>
    </source>
</reference>
<protein>
    <submittedName>
        <fullName evidence="1">6074_t:CDS:1</fullName>
    </submittedName>
</protein>
<sequence>MISKLANETLQHVFSFIEDTKTLYSIIRVNRSWCGNGIKYLWKNPFTENIHDLTNHSKILNVFIPILKKNKVLEWKNKADCMKKKMLDTKFMYPSFITHLDYDNLFRIVSTYYKMNKDDADSFVDYMEEQYNVLLKRTHQTSLIPTNEESPEDFGLRKILFIISIILTTLGISRASIKWLKINFKSKDIEDILHDFLILGKDLVANLKYLEYGKLAYKLPILNILSASCKELETINIQERFFQLIRNQVVTLLKNQKKLEDVRLIGANILMRLNYEETIFEMISSLEIYAYSLKIITFSGMHVNNDETFKFFGKCKNLERVTLENMCISFKNFEWIASAEFPKLWSLTLINVFCDNELIGQPNPLQGIIQNKTLTQNLKALSLLCAYINNDILTSIGENHRNLCFFSTQITADDDIPYLFNILDNSPNLEELHLIIPVEYTSVVNTRFIVDLAKILPRRINALQFSNLIRNIDEYRNFLENCVVKLKYFHLNFLVCSLNTREFKRYIRRWSKEKGKVIMNYHITSNKFYVMWR</sequence>